<proteinExistence type="inferred from homology"/>
<gene>
    <name evidence="4" type="ORF">J1786_06780</name>
</gene>
<protein>
    <submittedName>
        <fullName evidence="4">4'-phosphopantetheinyl transferase superfamily protein</fullName>
    </submittedName>
</protein>
<dbReference type="SUPFAM" id="SSF56214">
    <property type="entry name" value="4'-phosphopantetheinyl transferase"/>
    <property type="match status" value="2"/>
</dbReference>
<evidence type="ECO:0000259" key="3">
    <source>
        <dbReference type="Pfam" id="PF01648"/>
    </source>
</evidence>
<sequence>MNRAQLITASLDDNFSLSRVPAQWLMKSEGMNPARRQQWCAGRALLAEALSVFSGCDNLPAMQISAQGKPYFADASLPHFSLSHSKHHLQLLLCPAGEDGGDVEQIRPRRRYLDVARAAFSDIECQWLVEQADPQTAFWQLWCLREAWLKQQGGSVWQMGRIRLEPGHQRFTAESSADCRLWFAADGNVMRALALPAGVSEVEEYKVDAASGGFLRQVSLPWARFSPS</sequence>
<reference evidence="4 5" key="1">
    <citation type="submission" date="2021-03" db="EMBL/GenBank/DDBJ databases">
        <title>Five novel Rahnella species.</title>
        <authorList>
            <person name="Brady C."/>
            <person name="Asselin J."/>
            <person name="Beer S."/>
            <person name="Bruberg M.B."/>
            <person name="Crampton B."/>
            <person name="Venter S."/>
            <person name="Arnold D."/>
            <person name="Denman S."/>
        </authorList>
    </citation>
    <scope>NUCLEOTIDE SEQUENCE [LARGE SCALE GENOMIC DNA]</scope>
    <source>
        <strain evidence="4 5">L72c</strain>
    </source>
</reference>
<keyword evidence="2 4" id="KW-0808">Transferase</keyword>
<accession>A0ABS6KYX5</accession>
<keyword evidence="5" id="KW-1185">Reference proteome</keyword>
<evidence type="ECO:0000313" key="4">
    <source>
        <dbReference type="EMBL" id="MBU9834529.1"/>
    </source>
</evidence>
<dbReference type="InterPro" id="IPR037143">
    <property type="entry name" value="4-PPantetheinyl_Trfase_dom_sf"/>
</dbReference>
<evidence type="ECO:0000313" key="5">
    <source>
        <dbReference type="Proteomes" id="UP000699865"/>
    </source>
</evidence>
<organism evidence="4 5">
    <name type="scientific">Rahnella perminowiae</name>
    <dbReference type="NCBI Taxonomy" id="2816244"/>
    <lineage>
        <taxon>Bacteria</taxon>
        <taxon>Pseudomonadati</taxon>
        <taxon>Pseudomonadota</taxon>
        <taxon>Gammaproteobacteria</taxon>
        <taxon>Enterobacterales</taxon>
        <taxon>Yersiniaceae</taxon>
        <taxon>Rahnella</taxon>
    </lineage>
</organism>
<dbReference type="InterPro" id="IPR050559">
    <property type="entry name" value="P-Pant_transferase_sf"/>
</dbReference>
<dbReference type="RefSeq" id="WP_129955020.1">
    <property type="nucleotide sequence ID" value="NZ_JAFMOU010000063.1"/>
</dbReference>
<dbReference type="EMBL" id="JAFMOU010000063">
    <property type="protein sequence ID" value="MBU9834529.1"/>
    <property type="molecule type" value="Genomic_DNA"/>
</dbReference>
<dbReference type="Pfam" id="PF01648">
    <property type="entry name" value="ACPS"/>
    <property type="match status" value="1"/>
</dbReference>
<dbReference type="Gene3D" id="3.90.470.20">
    <property type="entry name" value="4'-phosphopantetheinyl transferase domain"/>
    <property type="match status" value="1"/>
</dbReference>
<dbReference type="InterPro" id="IPR008278">
    <property type="entry name" value="4-PPantetheinyl_Trfase_dom"/>
</dbReference>
<evidence type="ECO:0000256" key="2">
    <source>
        <dbReference type="ARBA" id="ARBA00022679"/>
    </source>
</evidence>
<comment type="similarity">
    <text evidence="1">Belongs to the P-Pant transferase superfamily. Gsp/Sfp/HetI/AcpT family.</text>
</comment>
<dbReference type="PANTHER" id="PTHR12215:SF10">
    <property type="entry name" value="L-AMINOADIPATE-SEMIALDEHYDE DEHYDROGENASE-PHOSPHOPANTETHEINYL TRANSFERASE"/>
    <property type="match status" value="1"/>
</dbReference>
<feature type="domain" description="4'-phosphopantetheinyl transferase" evidence="3">
    <location>
        <begin position="100"/>
        <end position="156"/>
    </location>
</feature>
<evidence type="ECO:0000256" key="1">
    <source>
        <dbReference type="ARBA" id="ARBA00010990"/>
    </source>
</evidence>
<dbReference type="GO" id="GO:0016740">
    <property type="term" value="F:transferase activity"/>
    <property type="evidence" value="ECO:0007669"/>
    <property type="project" value="UniProtKB-KW"/>
</dbReference>
<dbReference type="PANTHER" id="PTHR12215">
    <property type="entry name" value="PHOSPHOPANTETHEINE TRANSFERASE"/>
    <property type="match status" value="1"/>
</dbReference>
<name>A0ABS6KYX5_9GAMM</name>
<dbReference type="Proteomes" id="UP000699865">
    <property type="component" value="Unassembled WGS sequence"/>
</dbReference>
<comment type="caution">
    <text evidence="4">The sequence shown here is derived from an EMBL/GenBank/DDBJ whole genome shotgun (WGS) entry which is preliminary data.</text>
</comment>